<geneLocation type="plasmid" evidence="3 4">
    <name>phiCmus45274</name>
</geneLocation>
<keyword evidence="3" id="KW-0614">Plasmid</keyword>
<dbReference type="KEGG" id="cmv:CMUST_15675"/>
<dbReference type="Gene3D" id="3.20.20.80">
    <property type="entry name" value="Glycosidases"/>
    <property type="match status" value="1"/>
</dbReference>
<dbReference type="AlphaFoldDB" id="A0A0G3GVR0"/>
<dbReference type="InterPro" id="IPR036505">
    <property type="entry name" value="Amidase/PGRP_sf"/>
</dbReference>
<dbReference type="Proteomes" id="UP000035199">
    <property type="component" value="Chromosome"/>
</dbReference>
<evidence type="ECO:0000259" key="1">
    <source>
        <dbReference type="SMART" id="SM00644"/>
    </source>
</evidence>
<dbReference type="EMBL" id="CP011544">
    <property type="protein sequence ID" value="AKK07423.1"/>
    <property type="molecule type" value="Genomic_DNA"/>
</dbReference>
<reference evidence="2 4" key="1">
    <citation type="journal article" date="2015" name="Genome Announc.">
        <title>Complete Genome Sequence of the Type Strain Corynebacterium mustelae DSM 45274, Isolated from Various Tissues of a Male Ferret with Lethal Sepsis.</title>
        <authorList>
            <person name="Ruckert C."/>
            <person name="Eimer J."/>
            <person name="Winkler A."/>
            <person name="Tauch A."/>
        </authorList>
    </citation>
    <scope>NUCLEOTIDE SEQUENCE [LARGE SCALE GENOMIC DNA]</scope>
    <source>
        <strain evidence="2 4">DSM 45274</strain>
        <plasmid evidence="3">phiCmus45274</plasmid>
        <plasmid evidence="4">Plasmid phiCmus45274</plasmid>
    </source>
</reference>
<gene>
    <name evidence="2" type="ORF">CMUST_04545</name>
    <name evidence="3" type="ORF">CMUST_15675</name>
</gene>
<dbReference type="Pfam" id="PF08924">
    <property type="entry name" value="Rv2525c_GlyHyd-like"/>
    <property type="match status" value="1"/>
</dbReference>
<dbReference type="InterPro" id="IPR002502">
    <property type="entry name" value="Amidase_domain"/>
</dbReference>
<dbReference type="InterPro" id="IPR015020">
    <property type="entry name" value="Rv2525c-like_Glyco_Hydro-like"/>
</dbReference>
<dbReference type="GO" id="GO:0009253">
    <property type="term" value="P:peptidoglycan catabolic process"/>
    <property type="evidence" value="ECO:0007669"/>
    <property type="project" value="InterPro"/>
</dbReference>
<dbReference type="PATRIC" id="fig|571915.4.peg.3365"/>
<dbReference type="EMBL" id="CP011542">
    <property type="protein sequence ID" value="AKK05251.1"/>
    <property type="molecule type" value="Genomic_DNA"/>
</dbReference>
<dbReference type="Gene3D" id="3.40.80.10">
    <property type="entry name" value="Peptidoglycan recognition protein-like"/>
    <property type="match status" value="1"/>
</dbReference>
<dbReference type="Proteomes" id="UP000035199">
    <property type="component" value="Plasmid phiCmus45274"/>
</dbReference>
<protein>
    <recommendedName>
        <fullName evidence="1">N-acetylmuramoyl-L-alanine amidase domain-containing protein</fullName>
    </recommendedName>
</protein>
<evidence type="ECO:0000313" key="4">
    <source>
        <dbReference type="Proteomes" id="UP000035199"/>
    </source>
</evidence>
<dbReference type="OrthoDB" id="4561060at2"/>
<accession>A0A0G3GVR0</accession>
<dbReference type="KEGG" id="cmv:CMUST_04545"/>
<sequence>MIDYSAGVPPAATVAHAGHIGAVRYVSPPRAGAEWMRGKPIHPPEAHDYHRTGLKLAFVWQYGKEADADVLRGYEGGKADARAAQKQLDELGYSQQPVFFAVDFDITLAQWNDVAVHYFRGAAEVLGKNRVGIYGHSRVCHWAGPDDGVVAQVAPGRWLCWVTRAWSRGERGDGYAVLYQHTLDVPLAGADLRIDVSDVLHDEWGWRPLPALQEQPKEVVVPDQGFDTDRRDVITFGRPTAGTKRIIITHTSENNFGTPALNVLNYQARMRNGSYHRMIDEVNGVANILLANSDDWQVWATGNKGNDIALHVCVIGWAKTTREEWLEHPALLYALARVYAFWSRKYDIPLRKLSREELAREEPGVAGHLEAQVWGNTDHWDPGYHLPYDVVLEMARKINSAPAAQLEREDTFMEAIMSNKIQSLINPEKEFDAPFFFGLQDRMAWENRKLLEGLYGVLGLDAEATIANAVANDLAGIPFAGAVPAAKKAAPISTRKEK</sequence>
<dbReference type="SUPFAM" id="SSF55846">
    <property type="entry name" value="N-acetylmuramoyl-L-alanine amidase-like"/>
    <property type="match status" value="1"/>
</dbReference>
<evidence type="ECO:0000313" key="2">
    <source>
        <dbReference type="EMBL" id="AKK05251.1"/>
    </source>
</evidence>
<reference evidence="4" key="2">
    <citation type="submission" date="2015-05" db="EMBL/GenBank/DDBJ databases">
        <title>Complete genome sequence of Corynebacterium mustelae DSM 45274, isolated from various tissues of a male ferret with lethal sepsis.</title>
        <authorList>
            <person name="Ruckert C."/>
            <person name="Albersmeier A."/>
            <person name="Winkler A."/>
            <person name="Tauch A."/>
        </authorList>
    </citation>
    <scope>NUCLEOTIDE SEQUENCE [LARGE SCALE GENOMIC DNA]</scope>
    <source>
        <strain evidence="4">DSM 45274</strain>
        <plasmid evidence="4">Plasmid phiCmus45274</plasmid>
    </source>
</reference>
<name>A0A0G3GVR0_9CORY</name>
<dbReference type="GO" id="GO:0008745">
    <property type="term" value="F:N-acetylmuramoyl-L-alanine amidase activity"/>
    <property type="evidence" value="ECO:0007669"/>
    <property type="project" value="InterPro"/>
</dbReference>
<evidence type="ECO:0000313" key="3">
    <source>
        <dbReference type="EMBL" id="AKK07423.1"/>
    </source>
</evidence>
<dbReference type="STRING" id="571915.CMUST_04545"/>
<feature type="domain" description="N-acetylmuramoyl-L-alanine amidase" evidence="1">
    <location>
        <begin position="233"/>
        <end position="383"/>
    </location>
</feature>
<dbReference type="SMART" id="SM00644">
    <property type="entry name" value="Ami_2"/>
    <property type="match status" value="1"/>
</dbReference>
<proteinExistence type="predicted"/>
<keyword evidence="4" id="KW-1185">Reference proteome</keyword>
<organism evidence="2 4">
    <name type="scientific">Corynebacterium mustelae</name>
    <dbReference type="NCBI Taxonomy" id="571915"/>
    <lineage>
        <taxon>Bacteria</taxon>
        <taxon>Bacillati</taxon>
        <taxon>Actinomycetota</taxon>
        <taxon>Actinomycetes</taxon>
        <taxon>Mycobacteriales</taxon>
        <taxon>Corynebacteriaceae</taxon>
        <taxon>Corynebacterium</taxon>
    </lineage>
</organism>
<dbReference type="RefSeq" id="WP_052844528.1">
    <property type="nucleotide sequence ID" value="NZ_CP011542.1"/>
</dbReference>